<reference evidence="9 10" key="1">
    <citation type="journal article" date="2014" name="Genome Biol. Evol.">
        <title>Genome degeneration and adaptation in a nascent stage of symbiosis.</title>
        <authorList>
            <person name="Oakeson K.F."/>
            <person name="Gil R."/>
            <person name="Clayton A.L."/>
            <person name="Dunn D.M."/>
            <person name="von Niederhausern A.C."/>
            <person name="Hamil C."/>
            <person name="Aoyagi A."/>
            <person name="Duval B."/>
            <person name="Baca A."/>
            <person name="Silva F.J."/>
            <person name="Vallier A."/>
            <person name="Jackson D.G."/>
            <person name="Latorre A."/>
            <person name="Weiss R.B."/>
            <person name="Heddi A."/>
            <person name="Moya A."/>
            <person name="Dale C."/>
        </authorList>
    </citation>
    <scope>NUCLEOTIDE SEQUENCE [LARGE SCALE GENOMIC DNA]</scope>
    <source>
        <strain evidence="9 10">HS1</strain>
    </source>
</reference>
<keyword evidence="3" id="KW-0963">Cytoplasm</keyword>
<organism evidence="9 10">
    <name type="scientific">Sodalis praecaptivus</name>
    <dbReference type="NCBI Taxonomy" id="1239307"/>
    <lineage>
        <taxon>Bacteria</taxon>
        <taxon>Pseudomonadati</taxon>
        <taxon>Pseudomonadota</taxon>
        <taxon>Gammaproteobacteria</taxon>
        <taxon>Enterobacterales</taxon>
        <taxon>Bruguierivoracaceae</taxon>
        <taxon>Sodalis</taxon>
    </lineage>
</organism>
<dbReference type="InterPro" id="IPR036662">
    <property type="entry name" value="PTS_EIIA_man-typ_sf"/>
</dbReference>
<evidence type="ECO:0000256" key="7">
    <source>
        <dbReference type="ARBA" id="ARBA00022777"/>
    </source>
</evidence>
<protein>
    <submittedName>
        <fullName evidence="9">PTS system fructose subfamily IIA component</fullName>
    </submittedName>
</protein>
<proteinExistence type="predicted"/>
<comment type="subcellular location">
    <subcellularLocation>
        <location evidence="1">Cytoplasm</location>
    </subcellularLocation>
</comment>
<dbReference type="SUPFAM" id="SSF53062">
    <property type="entry name" value="PTS system fructose IIA component-like"/>
    <property type="match status" value="1"/>
</dbReference>
<evidence type="ECO:0000256" key="3">
    <source>
        <dbReference type="ARBA" id="ARBA00022490"/>
    </source>
</evidence>
<evidence type="ECO:0000256" key="6">
    <source>
        <dbReference type="ARBA" id="ARBA00022683"/>
    </source>
</evidence>
<dbReference type="Pfam" id="PF03610">
    <property type="entry name" value="EIIA-man"/>
    <property type="match status" value="1"/>
</dbReference>
<dbReference type="KEGG" id="sod:Sant_2851"/>
<keyword evidence="2" id="KW-0813">Transport</keyword>
<dbReference type="GO" id="GO:0009401">
    <property type="term" value="P:phosphoenolpyruvate-dependent sugar phosphotransferase system"/>
    <property type="evidence" value="ECO:0007669"/>
    <property type="project" value="UniProtKB-KW"/>
</dbReference>
<dbReference type="PANTHER" id="PTHR33799:SF1">
    <property type="entry name" value="PTS SYSTEM MANNOSE-SPECIFIC EIIAB COMPONENT-RELATED"/>
    <property type="match status" value="1"/>
</dbReference>
<evidence type="ECO:0000256" key="1">
    <source>
        <dbReference type="ARBA" id="ARBA00004496"/>
    </source>
</evidence>
<keyword evidence="6" id="KW-0598">Phosphotransferase system</keyword>
<keyword evidence="4" id="KW-0762">Sugar transport</keyword>
<dbReference type="AlphaFoldDB" id="W0HVI4"/>
<accession>W0HVI4</accession>
<dbReference type="GO" id="GO:0016301">
    <property type="term" value="F:kinase activity"/>
    <property type="evidence" value="ECO:0007669"/>
    <property type="project" value="UniProtKB-KW"/>
</dbReference>
<name>W0HVI4_9GAMM</name>
<dbReference type="Gene3D" id="3.40.50.510">
    <property type="entry name" value="Phosphotransferase system, mannose-type IIA component"/>
    <property type="match status" value="1"/>
</dbReference>
<dbReference type="GO" id="GO:0005737">
    <property type="term" value="C:cytoplasm"/>
    <property type="evidence" value="ECO:0007669"/>
    <property type="project" value="UniProtKB-SubCell"/>
</dbReference>
<dbReference type="GO" id="GO:0016020">
    <property type="term" value="C:membrane"/>
    <property type="evidence" value="ECO:0007669"/>
    <property type="project" value="InterPro"/>
</dbReference>
<dbReference type="InterPro" id="IPR033887">
    <property type="entry name" value="PTS_IIA_man"/>
</dbReference>
<evidence type="ECO:0000256" key="2">
    <source>
        <dbReference type="ARBA" id="ARBA00022448"/>
    </source>
</evidence>
<dbReference type="Proteomes" id="UP000019028">
    <property type="component" value="Chromosome"/>
</dbReference>
<evidence type="ECO:0000313" key="10">
    <source>
        <dbReference type="Proteomes" id="UP000019028"/>
    </source>
</evidence>
<evidence type="ECO:0000256" key="5">
    <source>
        <dbReference type="ARBA" id="ARBA00022679"/>
    </source>
</evidence>
<dbReference type="EMBL" id="CP006569">
    <property type="protein sequence ID" value="AHF77866.1"/>
    <property type="molecule type" value="Genomic_DNA"/>
</dbReference>
<sequence>MREIYIASHGEYARGIVSGLSLLIGDDHGVTPICAYCGDISNTAELEQYLDNLTLDAAGRGNEVILFTDMLGGSVNNTAILVMMRHPQLHVIAGANLIMLMEFCLSEQPTTALRITAAIAMATDAMCYVNRLPEILLAADAGASDEHDNNDDFFSTKALS</sequence>
<evidence type="ECO:0000313" key="9">
    <source>
        <dbReference type="EMBL" id="AHF77866.1"/>
    </source>
</evidence>
<dbReference type="OrthoDB" id="3183705at2"/>
<evidence type="ECO:0000259" key="8">
    <source>
        <dbReference type="PROSITE" id="PS51096"/>
    </source>
</evidence>
<keyword evidence="10" id="KW-1185">Reference proteome</keyword>
<dbReference type="PATRIC" id="fig|1239307.3.peg.3171"/>
<evidence type="ECO:0000256" key="4">
    <source>
        <dbReference type="ARBA" id="ARBA00022597"/>
    </source>
</evidence>
<dbReference type="InterPro" id="IPR051471">
    <property type="entry name" value="Bacterial_PTS_sugar_comp"/>
</dbReference>
<dbReference type="HOGENOM" id="CLU_123235_3_0_6"/>
<dbReference type="CDD" id="cd00006">
    <property type="entry name" value="PTS_IIA_man"/>
    <property type="match status" value="1"/>
</dbReference>
<keyword evidence="5" id="KW-0808">Transferase</keyword>
<dbReference type="RefSeq" id="WP_025423005.1">
    <property type="nucleotide sequence ID" value="NZ_CP006569.1"/>
</dbReference>
<feature type="domain" description="PTS EIIA type-4" evidence="8">
    <location>
        <begin position="1"/>
        <end position="126"/>
    </location>
</feature>
<keyword evidence="7" id="KW-0418">Kinase</keyword>
<gene>
    <name evidence="9" type="ORF">Sant_2851</name>
</gene>
<dbReference type="PANTHER" id="PTHR33799">
    <property type="entry name" value="PTS PERMEASE-RELATED-RELATED"/>
    <property type="match status" value="1"/>
</dbReference>
<dbReference type="InterPro" id="IPR004701">
    <property type="entry name" value="PTS_EIIA_man-typ"/>
</dbReference>
<dbReference type="PROSITE" id="PS51096">
    <property type="entry name" value="PTS_EIIA_TYPE_4"/>
    <property type="match status" value="1"/>
</dbReference>